<organism evidence="9 10">
    <name type="scientific">Citrus sinensis</name>
    <name type="common">Sweet orange</name>
    <name type="synonym">Citrus aurantium var. sinensis</name>
    <dbReference type="NCBI Taxonomy" id="2711"/>
    <lineage>
        <taxon>Eukaryota</taxon>
        <taxon>Viridiplantae</taxon>
        <taxon>Streptophyta</taxon>
        <taxon>Embryophyta</taxon>
        <taxon>Tracheophyta</taxon>
        <taxon>Spermatophyta</taxon>
        <taxon>Magnoliopsida</taxon>
        <taxon>eudicotyledons</taxon>
        <taxon>Gunneridae</taxon>
        <taxon>Pentapetalae</taxon>
        <taxon>rosids</taxon>
        <taxon>malvids</taxon>
        <taxon>Sapindales</taxon>
        <taxon>Rutaceae</taxon>
        <taxon>Aurantioideae</taxon>
        <taxon>Citrus</taxon>
    </lineage>
</organism>
<dbReference type="GO" id="GO:0043531">
    <property type="term" value="F:ADP binding"/>
    <property type="evidence" value="ECO:0007669"/>
    <property type="project" value="InterPro"/>
</dbReference>
<protein>
    <recommendedName>
        <fullName evidence="1">ADP-ribosyl cyclase/cyclic ADP-ribose hydrolase</fullName>
        <ecNumber evidence="1">3.2.2.6</ecNumber>
    </recommendedName>
</protein>
<proteinExistence type="predicted"/>
<sequence>MVKAISSKIPVKSETLKKLVRIDSCLEELRSLMDEGLNDDVRMIGICGMGGLGKTTLVRAVYDLISHEFEGSSFLVDEVGCNTKKVLLVIDDVVDIKQLEYLVGKREWFGSGSRIIITSRDEHLLKTHGVDELCEPNGLNYDEALQLLNTKAFKTHKPLEECAKLSERVPQYAGGLPLALKVLGSFLNGRSTDQWRSTLERLKRDPPNKIMSILQISFDGLQDSEKKIFLDVACFFKWKSREYVTKILEACGFSPVIGIEVLIEKSLLIVDEDNRLQMHDLLQELGHQIVQRQSSEEPGKRSRILKKEEVRQVLIENALTLKGCKNLSSLLISLSSLKCLRTLELSGCSKLKRFLEIVASMEDLSELYLDGTFITKLPLSIELLTGLELLNLNDCKNLLRLPSSIDGCFKLENVSETLGQVEILEELDISGTTIREPPSSIFAIKNLKKLSFSGCSGPPSSASWHLHFPFNLMGKSLYPVALMLFSLSGLCSLSKLDLSYCGLGEGAIPNDIGNLCSLKELYLSKNNFVTLPASISGLLNLKELELEDCALKLRKSDCTIIKCIDSLKLLVNNGLAISMLQEYLEAMSLSPPRQEFKIVVPGSEIPKWFMYQNEGSSITVTTPSYLYNKNKVVGYAICCVFHVSKHST</sequence>
<dbReference type="GO" id="GO:0061809">
    <property type="term" value="F:NAD+ nucleosidase activity, cyclic ADP-ribose generating"/>
    <property type="evidence" value="ECO:0007669"/>
    <property type="project" value="UniProtKB-EC"/>
</dbReference>
<dbReference type="PRINTS" id="PR00364">
    <property type="entry name" value="DISEASERSIST"/>
</dbReference>
<evidence type="ECO:0000256" key="1">
    <source>
        <dbReference type="ARBA" id="ARBA00011982"/>
    </source>
</evidence>
<evidence type="ECO:0000313" key="10">
    <source>
        <dbReference type="Proteomes" id="UP000027120"/>
    </source>
</evidence>
<dbReference type="PANTHER" id="PTHR11017:SF559">
    <property type="entry name" value="DISEASE RESISTANCE PROTEIN CHL1"/>
    <property type="match status" value="1"/>
</dbReference>
<dbReference type="EMBL" id="KK785636">
    <property type="protein sequence ID" value="KDO41438.1"/>
    <property type="molecule type" value="Genomic_DNA"/>
</dbReference>
<dbReference type="FunFam" id="1.10.8.430:FF:000002">
    <property type="entry name" value="Disease resistance protein (TIR-NBS-LRR class)"/>
    <property type="match status" value="1"/>
</dbReference>
<dbReference type="InterPro" id="IPR045344">
    <property type="entry name" value="C-JID"/>
</dbReference>
<evidence type="ECO:0000259" key="6">
    <source>
        <dbReference type="Pfam" id="PF00931"/>
    </source>
</evidence>
<dbReference type="Gene3D" id="1.10.8.430">
    <property type="entry name" value="Helical domain of apoptotic protease-activating factors"/>
    <property type="match status" value="1"/>
</dbReference>
<dbReference type="Pfam" id="PF23282">
    <property type="entry name" value="WHD_ROQ1"/>
    <property type="match status" value="1"/>
</dbReference>
<keyword evidence="3" id="KW-0677">Repeat</keyword>
<feature type="non-terminal residue" evidence="9">
    <location>
        <position position="648"/>
    </location>
</feature>
<dbReference type="Pfam" id="PF00931">
    <property type="entry name" value="NB-ARC"/>
    <property type="match status" value="2"/>
</dbReference>
<feature type="domain" description="C-JID" evidence="7">
    <location>
        <begin position="600"/>
        <end position="645"/>
    </location>
</feature>
<name>A0A067DF00_CITSI</name>
<keyword evidence="2" id="KW-0433">Leucine-rich repeat</keyword>
<evidence type="ECO:0000256" key="3">
    <source>
        <dbReference type="ARBA" id="ARBA00022737"/>
    </source>
</evidence>
<accession>A0A067DF00</accession>
<dbReference type="SUPFAM" id="SSF52540">
    <property type="entry name" value="P-loop containing nucleoside triphosphate hydrolases"/>
    <property type="match status" value="1"/>
</dbReference>
<dbReference type="InterPro" id="IPR002182">
    <property type="entry name" value="NB-ARC"/>
</dbReference>
<keyword evidence="4" id="KW-0520">NAD</keyword>
<dbReference type="Pfam" id="PF00560">
    <property type="entry name" value="LRR_1"/>
    <property type="match status" value="2"/>
</dbReference>
<dbReference type="PANTHER" id="PTHR11017">
    <property type="entry name" value="LEUCINE-RICH REPEAT-CONTAINING PROTEIN"/>
    <property type="match status" value="1"/>
</dbReference>
<dbReference type="InterPro" id="IPR044974">
    <property type="entry name" value="Disease_R_plants"/>
</dbReference>
<dbReference type="InterPro" id="IPR058192">
    <property type="entry name" value="WHD_ROQ1-like"/>
</dbReference>
<keyword evidence="10" id="KW-1185">Reference proteome</keyword>
<dbReference type="Proteomes" id="UP000027120">
    <property type="component" value="Unassembled WGS sequence"/>
</dbReference>
<feature type="domain" description="Disease resistance protein Roq1-like winged-helix" evidence="8">
    <location>
        <begin position="224"/>
        <end position="294"/>
    </location>
</feature>
<dbReference type="GO" id="GO:0006952">
    <property type="term" value="P:defense response"/>
    <property type="evidence" value="ECO:0007669"/>
    <property type="project" value="InterPro"/>
</dbReference>
<dbReference type="Gene3D" id="3.80.10.10">
    <property type="entry name" value="Ribonuclease Inhibitor"/>
    <property type="match status" value="2"/>
</dbReference>
<evidence type="ECO:0000259" key="8">
    <source>
        <dbReference type="Pfam" id="PF23282"/>
    </source>
</evidence>
<evidence type="ECO:0000259" key="7">
    <source>
        <dbReference type="Pfam" id="PF20160"/>
    </source>
</evidence>
<evidence type="ECO:0000256" key="2">
    <source>
        <dbReference type="ARBA" id="ARBA00022614"/>
    </source>
</evidence>
<feature type="domain" description="NB-ARC" evidence="6">
    <location>
        <begin position="37"/>
        <end position="72"/>
    </location>
</feature>
<gene>
    <name evidence="9" type="ORF">CISIN_1g0374831mg</name>
</gene>
<evidence type="ECO:0000313" key="9">
    <source>
        <dbReference type="EMBL" id="KDO41438.1"/>
    </source>
</evidence>
<reference evidence="9 10" key="1">
    <citation type="submission" date="2014-04" db="EMBL/GenBank/DDBJ databases">
        <authorList>
            <consortium name="International Citrus Genome Consortium"/>
            <person name="Gmitter F."/>
            <person name="Chen C."/>
            <person name="Farmerie W."/>
            <person name="Harkins T."/>
            <person name="Desany B."/>
            <person name="Mohiuddin M."/>
            <person name="Kodira C."/>
            <person name="Borodovsky M."/>
            <person name="Lomsadze A."/>
            <person name="Burns P."/>
            <person name="Jenkins J."/>
            <person name="Prochnik S."/>
            <person name="Shu S."/>
            <person name="Chapman J."/>
            <person name="Pitluck S."/>
            <person name="Schmutz J."/>
            <person name="Rokhsar D."/>
        </authorList>
    </citation>
    <scope>NUCLEOTIDE SEQUENCE</scope>
</reference>
<dbReference type="EC" id="3.2.2.6" evidence="1"/>
<dbReference type="InterPro" id="IPR001611">
    <property type="entry name" value="Leu-rich_rpt"/>
</dbReference>
<dbReference type="InterPro" id="IPR032675">
    <property type="entry name" value="LRR_dom_sf"/>
</dbReference>
<dbReference type="Gene3D" id="3.40.50.300">
    <property type="entry name" value="P-loop containing nucleotide triphosphate hydrolases"/>
    <property type="match status" value="2"/>
</dbReference>
<dbReference type="Pfam" id="PF20160">
    <property type="entry name" value="C-JID"/>
    <property type="match status" value="1"/>
</dbReference>
<dbReference type="InterPro" id="IPR042197">
    <property type="entry name" value="Apaf_helical"/>
</dbReference>
<evidence type="ECO:0000256" key="4">
    <source>
        <dbReference type="ARBA" id="ARBA00023027"/>
    </source>
</evidence>
<evidence type="ECO:0000256" key="5">
    <source>
        <dbReference type="ARBA" id="ARBA00047304"/>
    </source>
</evidence>
<dbReference type="InterPro" id="IPR027417">
    <property type="entry name" value="P-loop_NTPase"/>
</dbReference>
<dbReference type="AlphaFoldDB" id="A0A067DF00"/>
<dbReference type="SUPFAM" id="SSF52058">
    <property type="entry name" value="L domain-like"/>
    <property type="match status" value="1"/>
</dbReference>
<feature type="domain" description="NB-ARC" evidence="6">
    <location>
        <begin position="83"/>
        <end position="155"/>
    </location>
</feature>
<comment type="catalytic activity">
    <reaction evidence="5">
        <text>NAD(+) + H2O = ADP-D-ribose + nicotinamide + H(+)</text>
        <dbReference type="Rhea" id="RHEA:16301"/>
        <dbReference type="ChEBI" id="CHEBI:15377"/>
        <dbReference type="ChEBI" id="CHEBI:15378"/>
        <dbReference type="ChEBI" id="CHEBI:17154"/>
        <dbReference type="ChEBI" id="CHEBI:57540"/>
        <dbReference type="ChEBI" id="CHEBI:57967"/>
        <dbReference type="EC" id="3.2.2.6"/>
    </reaction>
    <physiologicalReaction direction="left-to-right" evidence="5">
        <dbReference type="Rhea" id="RHEA:16302"/>
    </physiologicalReaction>
</comment>